<feature type="domain" description="Sublancin immunity protein SunI-like PH" evidence="1">
    <location>
        <begin position="3"/>
        <end position="82"/>
    </location>
</feature>
<geneLocation type="plasmid" evidence="2 3">
    <name>unnamed1</name>
</geneLocation>
<evidence type="ECO:0000313" key="3">
    <source>
        <dbReference type="Proteomes" id="UP000192932"/>
    </source>
</evidence>
<organism evidence="2 3">
    <name type="scientific">Bacillus mycoides</name>
    <dbReference type="NCBI Taxonomy" id="1405"/>
    <lineage>
        <taxon>Bacteria</taxon>
        <taxon>Bacillati</taxon>
        <taxon>Bacillota</taxon>
        <taxon>Bacilli</taxon>
        <taxon>Bacillales</taxon>
        <taxon>Bacillaceae</taxon>
        <taxon>Bacillus</taxon>
        <taxon>Bacillus cereus group</taxon>
    </lineage>
</organism>
<dbReference type="AlphaFoldDB" id="A0A1W6AHM9"/>
<dbReference type="RefSeq" id="WP_085313117.1">
    <property type="nucleotide sequence ID" value="NZ_CP020744.1"/>
</dbReference>
<evidence type="ECO:0000259" key="1">
    <source>
        <dbReference type="Pfam" id="PF23491"/>
    </source>
</evidence>
<sequence length="84" mass="9457">MSRISITKSQDSIMIAWQSAEITIPLKDIITISTNDVPHNKLDHVVYIGTPSSSKNRILIHTTNLNFIIFVVNPSIILEEINIE</sequence>
<name>A0A1W6AHM9_BACMY</name>
<dbReference type="EMBL" id="CP020744">
    <property type="protein sequence ID" value="ARJ25334.1"/>
    <property type="molecule type" value="Genomic_DNA"/>
</dbReference>
<accession>A0A1W6AHM9</accession>
<keyword evidence="2" id="KW-0614">Plasmid</keyword>
<dbReference type="Proteomes" id="UP000192932">
    <property type="component" value="Plasmid unnamed1"/>
</dbReference>
<dbReference type="InterPro" id="IPR055365">
    <property type="entry name" value="PH_SunI-like"/>
</dbReference>
<dbReference type="Pfam" id="PF23491">
    <property type="entry name" value="bPH_8"/>
    <property type="match status" value="1"/>
</dbReference>
<proteinExistence type="predicted"/>
<gene>
    <name evidence="2" type="ORF">B7492_30035</name>
</gene>
<reference evidence="2 3" key="1">
    <citation type="submission" date="2017-04" db="EMBL/GenBank/DDBJ databases">
        <title>The Characteristic of a Fine Plant Growth-Promoting Rhizobacteria Bacillus mycoides Gnyt1 and its Whole Genome Sequencing Analysis.</title>
        <authorList>
            <person name="Li J.H."/>
            <person name="Yao T."/>
        </authorList>
    </citation>
    <scope>NUCLEOTIDE SEQUENCE [LARGE SCALE GENOMIC DNA]</scope>
    <source>
        <strain evidence="2 3">Gnyt1</strain>
        <plasmid evidence="3">Plasmid unnamed1</plasmid>
    </source>
</reference>
<protein>
    <recommendedName>
        <fullName evidence="1">Sublancin immunity protein SunI-like PH domain-containing protein</fullName>
    </recommendedName>
</protein>
<evidence type="ECO:0000313" key="2">
    <source>
        <dbReference type="EMBL" id="ARJ25334.1"/>
    </source>
</evidence>